<gene>
    <name evidence="4" type="ORF">LSTR_LSTR008729</name>
</gene>
<evidence type="ECO:0000313" key="5">
    <source>
        <dbReference type="Proteomes" id="UP000291343"/>
    </source>
</evidence>
<feature type="region of interest" description="Disordered" evidence="2">
    <location>
        <begin position="136"/>
        <end position="167"/>
    </location>
</feature>
<dbReference type="Proteomes" id="UP000291343">
    <property type="component" value="Unassembled WGS sequence"/>
</dbReference>
<dbReference type="GO" id="GO:0004843">
    <property type="term" value="F:cysteine-type deubiquitinase activity"/>
    <property type="evidence" value="ECO:0007669"/>
    <property type="project" value="InterPro"/>
</dbReference>
<accession>A0A482XP54</accession>
<name>A0A482XP54_LAOST</name>
<organism evidence="4 5">
    <name type="scientific">Laodelphax striatellus</name>
    <name type="common">Small brown planthopper</name>
    <name type="synonym">Delphax striatella</name>
    <dbReference type="NCBI Taxonomy" id="195883"/>
    <lineage>
        <taxon>Eukaryota</taxon>
        <taxon>Metazoa</taxon>
        <taxon>Ecdysozoa</taxon>
        <taxon>Arthropoda</taxon>
        <taxon>Hexapoda</taxon>
        <taxon>Insecta</taxon>
        <taxon>Pterygota</taxon>
        <taxon>Neoptera</taxon>
        <taxon>Paraneoptera</taxon>
        <taxon>Hemiptera</taxon>
        <taxon>Auchenorrhyncha</taxon>
        <taxon>Fulgoroidea</taxon>
        <taxon>Delphacidae</taxon>
        <taxon>Criomorphinae</taxon>
        <taxon>Laodelphax</taxon>
    </lineage>
</organism>
<dbReference type="FunCoup" id="A0A482XP54">
    <property type="interactions" value="1413"/>
</dbReference>
<dbReference type="PROSITE" id="PS00973">
    <property type="entry name" value="USP_2"/>
    <property type="match status" value="1"/>
</dbReference>
<evidence type="ECO:0000313" key="4">
    <source>
        <dbReference type="EMBL" id="RZF47925.1"/>
    </source>
</evidence>
<dbReference type="InterPro" id="IPR050164">
    <property type="entry name" value="Peptidase_C19"/>
</dbReference>
<dbReference type="Pfam" id="PF00443">
    <property type="entry name" value="UCH"/>
    <property type="match status" value="1"/>
</dbReference>
<dbReference type="Gene3D" id="3.90.70.10">
    <property type="entry name" value="Cysteine proteinases"/>
    <property type="match status" value="1"/>
</dbReference>
<dbReference type="InterPro" id="IPR028889">
    <property type="entry name" value="USP"/>
</dbReference>
<dbReference type="InParanoid" id="A0A482XP54"/>
<feature type="region of interest" description="Disordered" evidence="2">
    <location>
        <begin position="1"/>
        <end position="50"/>
    </location>
</feature>
<comment type="similarity">
    <text evidence="1">Belongs to the peptidase C19 family.</text>
</comment>
<feature type="region of interest" description="Disordered" evidence="2">
    <location>
        <begin position="71"/>
        <end position="93"/>
    </location>
</feature>
<feature type="compositionally biased region" description="Polar residues" evidence="2">
    <location>
        <begin position="78"/>
        <end position="93"/>
    </location>
</feature>
<evidence type="ECO:0000256" key="1">
    <source>
        <dbReference type="ARBA" id="ARBA00009085"/>
    </source>
</evidence>
<dbReference type="OrthoDB" id="10062454at2759"/>
<feature type="compositionally biased region" description="Polar residues" evidence="2">
    <location>
        <begin position="137"/>
        <end position="165"/>
    </location>
</feature>
<dbReference type="EMBL" id="QKKF02002906">
    <property type="protein sequence ID" value="RZF47925.1"/>
    <property type="molecule type" value="Genomic_DNA"/>
</dbReference>
<comment type="caution">
    <text evidence="4">The sequence shown here is derived from an EMBL/GenBank/DDBJ whole genome shotgun (WGS) entry which is preliminary data.</text>
</comment>
<dbReference type="InterPro" id="IPR038765">
    <property type="entry name" value="Papain-like_cys_pep_sf"/>
</dbReference>
<dbReference type="AlphaFoldDB" id="A0A482XP54"/>
<dbReference type="GO" id="GO:0016579">
    <property type="term" value="P:protein deubiquitination"/>
    <property type="evidence" value="ECO:0007669"/>
    <property type="project" value="InterPro"/>
</dbReference>
<keyword evidence="5" id="KW-1185">Reference proteome</keyword>
<reference evidence="4 5" key="1">
    <citation type="journal article" date="2017" name="Gigascience">
        <title>Genome sequence of the small brown planthopper, Laodelphax striatellus.</title>
        <authorList>
            <person name="Zhu J."/>
            <person name="Jiang F."/>
            <person name="Wang X."/>
            <person name="Yang P."/>
            <person name="Bao Y."/>
            <person name="Zhao W."/>
            <person name="Wang W."/>
            <person name="Lu H."/>
            <person name="Wang Q."/>
            <person name="Cui N."/>
            <person name="Li J."/>
            <person name="Chen X."/>
            <person name="Luo L."/>
            <person name="Yu J."/>
            <person name="Kang L."/>
            <person name="Cui F."/>
        </authorList>
    </citation>
    <scope>NUCLEOTIDE SEQUENCE [LARGE SCALE GENOMIC DNA]</scope>
    <source>
        <strain evidence="4">Lst14</strain>
    </source>
</reference>
<dbReference type="GO" id="GO:0005634">
    <property type="term" value="C:nucleus"/>
    <property type="evidence" value="ECO:0007669"/>
    <property type="project" value="TreeGrafter"/>
</dbReference>
<dbReference type="PANTHER" id="PTHR24006">
    <property type="entry name" value="UBIQUITIN CARBOXYL-TERMINAL HYDROLASE"/>
    <property type="match status" value="1"/>
</dbReference>
<dbReference type="GO" id="GO:0005829">
    <property type="term" value="C:cytosol"/>
    <property type="evidence" value="ECO:0007669"/>
    <property type="project" value="TreeGrafter"/>
</dbReference>
<feature type="region of interest" description="Disordered" evidence="2">
    <location>
        <begin position="283"/>
        <end position="305"/>
    </location>
</feature>
<dbReference type="SUPFAM" id="SSF54001">
    <property type="entry name" value="Cysteine proteinases"/>
    <property type="match status" value="1"/>
</dbReference>
<evidence type="ECO:0000256" key="2">
    <source>
        <dbReference type="SAM" id="MobiDB-lite"/>
    </source>
</evidence>
<feature type="domain" description="USP" evidence="3">
    <location>
        <begin position="97"/>
        <end position="619"/>
    </location>
</feature>
<dbReference type="InterPro" id="IPR001394">
    <property type="entry name" value="Peptidase_C19_UCH"/>
</dbReference>
<dbReference type="STRING" id="195883.A0A482XP54"/>
<feature type="compositionally biased region" description="Low complexity" evidence="2">
    <location>
        <begin position="32"/>
        <end position="50"/>
    </location>
</feature>
<sequence length="621" mass="68783">MTVLWEGPNEPPRKRVCLSSSNSRRNVKRQRSTQQLSLANASSSVSSDCQASPLNSGVMMNGYGLSDSLHHHQHGLKNCSQSPDEQSPGSDSHSPIATLCNLGNTCFLNSVLYTLRFAPSFLHNLHHLAEDLKQYSGRHSQLKTKSSSLGRSMGGTSKMWNSSKDLPSLGDSANAKIQLATERLHDLYESLHTTEQKDQLEAFQPEVFLHALLFVGVRDVNPMFEGNQQHDAHELLVCLLDNIRETCRQLSELVAERSDSQLQSKINNLMNGSVPERIESNGLGAVTEGGVPGAEDRAGGGGKGKTAAPGHNFIAEDFEGVTLLRTTCVECEMVTERKETFCDICVPIASNSSLNNNNQGALSEHKINELYREAVVTEEYLHETNKYWCETCLRYNEAKRSVRYESLPRLLTLQLKRFSSSYGSVISKVIDFMPTPLNLSCFCEECSHQPDSQRKHRYQLFGVIMHLGATMASGHYVAYVRGRDAEGDYEHCTRGKRKTASLSGANSKHSTTNNEKTSGLMRFLKIKTNSGSVANAVTEAGRNQQPFYQSCSSTNCCGLRIRGSDNGDAANDYESSSWLECDDDSVRSVSRNQMEEILTGNKNSKNSALTPYLLFYVRSNQ</sequence>
<dbReference type="PANTHER" id="PTHR24006:SF905">
    <property type="entry name" value="UBIQUITIN CARBOXYL-TERMINAL HYDROLASE 1"/>
    <property type="match status" value="1"/>
</dbReference>
<dbReference type="InterPro" id="IPR018200">
    <property type="entry name" value="USP_CS"/>
</dbReference>
<proteinExistence type="inferred from homology"/>
<dbReference type="PROSITE" id="PS50235">
    <property type="entry name" value="USP_3"/>
    <property type="match status" value="1"/>
</dbReference>
<protein>
    <recommendedName>
        <fullName evidence="3">USP domain-containing protein</fullName>
    </recommendedName>
</protein>
<evidence type="ECO:0000259" key="3">
    <source>
        <dbReference type="PROSITE" id="PS50235"/>
    </source>
</evidence>